<dbReference type="EMBL" id="CAFBLM010000052">
    <property type="protein sequence ID" value="CAB4876259.1"/>
    <property type="molecule type" value="Genomic_DNA"/>
</dbReference>
<dbReference type="InterPro" id="IPR051534">
    <property type="entry name" value="CBASS_pafABC_assoc_protein"/>
</dbReference>
<feature type="domain" description="PafC HTH" evidence="2">
    <location>
        <begin position="7"/>
        <end position="135"/>
    </location>
</feature>
<organism evidence="4">
    <name type="scientific">freshwater metagenome</name>
    <dbReference type="NCBI Taxonomy" id="449393"/>
    <lineage>
        <taxon>unclassified sequences</taxon>
        <taxon>metagenomes</taxon>
        <taxon>ecological metagenomes</taxon>
    </lineage>
</organism>
<dbReference type="PANTHER" id="PTHR34580:SF1">
    <property type="entry name" value="PROTEIN PAFC"/>
    <property type="match status" value="1"/>
</dbReference>
<dbReference type="Pfam" id="PF19187">
    <property type="entry name" value="HTH_PafC"/>
    <property type="match status" value="1"/>
</dbReference>
<reference evidence="4" key="1">
    <citation type="submission" date="2020-05" db="EMBL/GenBank/DDBJ databases">
        <authorList>
            <person name="Chiriac C."/>
            <person name="Salcher M."/>
            <person name="Ghai R."/>
            <person name="Kavagutti S V."/>
        </authorList>
    </citation>
    <scope>NUCLEOTIDE SEQUENCE</scope>
</reference>
<dbReference type="PANTHER" id="PTHR34580">
    <property type="match status" value="1"/>
</dbReference>
<evidence type="ECO:0000259" key="1">
    <source>
        <dbReference type="Pfam" id="PF13280"/>
    </source>
</evidence>
<name>A0A6J7E6V3_9ZZZZ</name>
<feature type="domain" description="WYL" evidence="1">
    <location>
        <begin position="162"/>
        <end position="229"/>
    </location>
</feature>
<dbReference type="PIRSF" id="PIRSF016838">
    <property type="entry name" value="PafC"/>
    <property type="match status" value="1"/>
</dbReference>
<dbReference type="InterPro" id="IPR057727">
    <property type="entry name" value="WCX_dom"/>
</dbReference>
<dbReference type="InterPro" id="IPR043839">
    <property type="entry name" value="PafC_HTH"/>
</dbReference>
<evidence type="ECO:0000259" key="2">
    <source>
        <dbReference type="Pfam" id="PF19187"/>
    </source>
</evidence>
<dbReference type="PROSITE" id="PS52050">
    <property type="entry name" value="WYL"/>
    <property type="match status" value="1"/>
</dbReference>
<dbReference type="AlphaFoldDB" id="A0A6J7E6V3"/>
<dbReference type="Pfam" id="PF13280">
    <property type="entry name" value="WYL"/>
    <property type="match status" value="1"/>
</dbReference>
<dbReference type="InterPro" id="IPR028349">
    <property type="entry name" value="PafC-like"/>
</dbReference>
<dbReference type="InterPro" id="IPR026881">
    <property type="entry name" value="WYL_dom"/>
</dbReference>
<protein>
    <submittedName>
        <fullName evidence="4">Unannotated protein</fullName>
    </submittedName>
</protein>
<evidence type="ECO:0000259" key="3">
    <source>
        <dbReference type="Pfam" id="PF25583"/>
    </source>
</evidence>
<sequence>MSSQPAQLIRLLALVPWLQKNPGVSANEVALAFDISVEQVERDLNLLIVCGLPGGYHSDLIDIQFWSADEDDHFDPSSQVPANGLIHVLDAQSLTRPMALTRDEATTLLVGLNVLRGLTSGVDEDLIEGVINKLQVVAGAASSSADAISIYRSADEDSPAIAQALDEALTKSKQVEISYLVPTRDEVTERIVEPIRIVNTQGNQYLQAWCLLADGQRTFRLSRILSAHVLDQPCTPREIETVAANEVLLSDADIPEVTIEVNAAGRWLAEYANVSDVMDLEGGGLRFGVRVADEQWIERMILQAGGNARLIAPRELADRIADRAAAGLTQYT</sequence>
<feature type="domain" description="WCX" evidence="3">
    <location>
        <begin position="256"/>
        <end position="326"/>
    </location>
</feature>
<accession>A0A6J7E6V3</accession>
<gene>
    <name evidence="4" type="ORF">UFOPK3401_01094</name>
</gene>
<evidence type="ECO:0000313" key="4">
    <source>
        <dbReference type="EMBL" id="CAB4876259.1"/>
    </source>
</evidence>
<proteinExistence type="predicted"/>
<dbReference type="Pfam" id="PF25583">
    <property type="entry name" value="WCX"/>
    <property type="match status" value="1"/>
</dbReference>